<dbReference type="InterPro" id="IPR023214">
    <property type="entry name" value="HAD_sf"/>
</dbReference>
<dbReference type="eggNOG" id="COG0560">
    <property type="taxonomic scope" value="Bacteria"/>
</dbReference>
<evidence type="ECO:0000313" key="1">
    <source>
        <dbReference type="EMBL" id="AGH94325.1"/>
    </source>
</evidence>
<keyword evidence="2" id="KW-1185">Reference proteome</keyword>
<dbReference type="HOGENOM" id="CLU_061567_1_0_7"/>
<dbReference type="KEGG" id="bex:A11Q_105"/>
<dbReference type="Gene3D" id="3.40.50.1000">
    <property type="entry name" value="HAD superfamily/HAD-like"/>
    <property type="match status" value="1"/>
</dbReference>
<sequence>MQNETRNIAIVWDFDKTLTPQDSTTEIIRHLYSDPINGDFEEVFWAQMKALCGLDSKDNWEKILASEAPTWMHTLATMADVKDIALEKDFFKDQAGLVKLFPNAVELLKKLKDLSNDPEFNKHKLEISHFIVSAGLKEYIDEIVPAGVVRGTWGCRYKGTKKDKDGKDVVVNVPVFCMDQTMKTRALFEISKGVFLQKAEAVNSRVKEDQLWCSFENLIYIGDGPTDVPALSLTRDRGGYGIVVYNPEGDSKKIKARLNQMSSESRCDAIVPADYSSGSDLDKVISARCHQILEKYKAQDFSKN</sequence>
<gene>
    <name evidence="1" type="ORF">A11Q_105</name>
</gene>
<evidence type="ECO:0000313" key="2">
    <source>
        <dbReference type="Proteomes" id="UP000012040"/>
    </source>
</evidence>
<dbReference type="Proteomes" id="UP000012040">
    <property type="component" value="Chromosome"/>
</dbReference>
<dbReference type="Pfam" id="PF12710">
    <property type="entry name" value="HAD"/>
    <property type="match status" value="1"/>
</dbReference>
<accession>M4V7B3</accession>
<proteinExistence type="predicted"/>
<dbReference type="OrthoDB" id="9785423at2"/>
<dbReference type="RefSeq" id="WP_015468815.1">
    <property type="nucleotide sequence ID" value="NC_020813.1"/>
</dbReference>
<dbReference type="InterPro" id="IPR036412">
    <property type="entry name" value="HAD-like_sf"/>
</dbReference>
<dbReference type="STRING" id="1184267.A11Q_105"/>
<reference evidence="1 2" key="1">
    <citation type="journal article" date="2013" name="ISME J.">
        <title>By their genes ye shall know them: genomic signatures of predatory bacteria.</title>
        <authorList>
            <person name="Pasternak Z."/>
            <person name="Pietrokovski S."/>
            <person name="Rotem O."/>
            <person name="Gophna U."/>
            <person name="Lurie-Weinberger M.N."/>
            <person name="Jurkevitch E."/>
        </authorList>
    </citation>
    <scope>NUCLEOTIDE SEQUENCE [LARGE SCALE GENOMIC DNA]</scope>
    <source>
        <strain evidence="1 2">JSS</strain>
    </source>
</reference>
<dbReference type="SUPFAM" id="SSF56784">
    <property type="entry name" value="HAD-like"/>
    <property type="match status" value="1"/>
</dbReference>
<dbReference type="PATRIC" id="fig|1184267.3.peg.107"/>
<name>M4V7B3_9BACT</name>
<protein>
    <recommendedName>
        <fullName evidence="3">Haloacid dehalogenase-like hydrolase</fullName>
    </recommendedName>
</protein>
<organism evidence="1 2">
    <name type="scientific">Pseudobdellovibrio exovorus JSS</name>
    <dbReference type="NCBI Taxonomy" id="1184267"/>
    <lineage>
        <taxon>Bacteria</taxon>
        <taxon>Pseudomonadati</taxon>
        <taxon>Bdellovibrionota</taxon>
        <taxon>Bdellovibrionia</taxon>
        <taxon>Bdellovibrionales</taxon>
        <taxon>Pseudobdellovibrionaceae</taxon>
        <taxon>Pseudobdellovibrio</taxon>
    </lineage>
</organism>
<dbReference type="AlphaFoldDB" id="M4V7B3"/>
<evidence type="ECO:0008006" key="3">
    <source>
        <dbReference type="Google" id="ProtNLM"/>
    </source>
</evidence>
<dbReference type="EMBL" id="CP003537">
    <property type="protein sequence ID" value="AGH94325.1"/>
    <property type="molecule type" value="Genomic_DNA"/>
</dbReference>